<evidence type="ECO:0000313" key="7">
    <source>
        <dbReference type="Proteomes" id="UP000053766"/>
    </source>
</evidence>
<dbReference type="GO" id="GO:0005576">
    <property type="term" value="C:extracellular region"/>
    <property type="evidence" value="ECO:0007669"/>
    <property type="project" value="TreeGrafter"/>
</dbReference>
<proteinExistence type="predicted"/>
<protein>
    <submittedName>
        <fullName evidence="6">NHL repeat protein</fullName>
    </submittedName>
</protein>
<sequence length="431" mass="48162">MLLFASATTCKADSSFRIFEFRSKESGKTYNQYNELVEKTPIKEDVILVVAIKGNQTRIVKKLGKNMFYLPHGIYVDKKDYLYTTDVGSHTVAKWKINGDIWTRIRQILDMTVVDVSSAKRSAGSFVKPKTVNFNVAVLHHLELIWESGQKLQPGNDHEHFCKPSGVVEFGGDIFISDDLELIWESGQKLQPGNDHEHFCKPSGVVEFGGDIFISDGYCNSRIVQLDGVSGKRKNQFGMFGSGPTQFNLPHDVSISPNGHLLVADRENGRVQEFSIDGDFIMEWVSNLYTNIYSVDTYGSSIYMLPGRARDKSIQHEEGSTVLRKSLLMDSSRITPMATGTNGILISLVFAVVVVGSVVSSRKHGLLKKAKKSATFLSKKLSFPNHSEGFKPLRTDEVAGFISDGSDIPQFLIYQFGALLRIARFLFTIHR</sequence>
<keyword evidence="5" id="KW-1133">Transmembrane helix</keyword>
<dbReference type="SUPFAM" id="SSF63829">
    <property type="entry name" value="Calcium-dependent phosphotriesterase"/>
    <property type="match status" value="1"/>
</dbReference>
<evidence type="ECO:0000256" key="3">
    <source>
        <dbReference type="ARBA" id="ARBA00023180"/>
    </source>
</evidence>
<dbReference type="EMBL" id="KN716340">
    <property type="protein sequence ID" value="KJH46679.1"/>
    <property type="molecule type" value="Genomic_DNA"/>
</dbReference>
<organism evidence="6 7">
    <name type="scientific">Dictyocaulus viviparus</name>
    <name type="common">Bovine lungworm</name>
    <dbReference type="NCBI Taxonomy" id="29172"/>
    <lineage>
        <taxon>Eukaryota</taxon>
        <taxon>Metazoa</taxon>
        <taxon>Ecdysozoa</taxon>
        <taxon>Nematoda</taxon>
        <taxon>Chromadorea</taxon>
        <taxon>Rhabditida</taxon>
        <taxon>Rhabditina</taxon>
        <taxon>Rhabditomorpha</taxon>
        <taxon>Strongyloidea</taxon>
        <taxon>Metastrongylidae</taxon>
        <taxon>Dictyocaulus</taxon>
    </lineage>
</organism>
<reference evidence="6 7" key="1">
    <citation type="submission" date="2013-11" db="EMBL/GenBank/DDBJ databases">
        <title>Draft genome of the bovine lungworm Dictyocaulus viviparus.</title>
        <authorList>
            <person name="Mitreva M."/>
        </authorList>
    </citation>
    <scope>NUCLEOTIDE SEQUENCE [LARGE SCALE GENOMIC DNA]</scope>
    <source>
        <strain evidence="6 7">HannoverDv2000</strain>
    </source>
</reference>
<evidence type="ECO:0000256" key="2">
    <source>
        <dbReference type="ARBA" id="ARBA00022737"/>
    </source>
</evidence>
<keyword evidence="1" id="KW-0732">Signal</keyword>
<evidence type="ECO:0000256" key="1">
    <source>
        <dbReference type="ARBA" id="ARBA00022729"/>
    </source>
</evidence>
<feature type="transmembrane region" description="Helical" evidence="5">
    <location>
        <begin position="343"/>
        <end position="361"/>
    </location>
</feature>
<dbReference type="InterPro" id="IPR001258">
    <property type="entry name" value="NHL_repeat"/>
</dbReference>
<keyword evidence="7" id="KW-1185">Reference proteome</keyword>
<dbReference type="PANTHER" id="PTHR10680:SF14">
    <property type="entry name" value="PEPTIDYL-GLYCINE ALPHA-AMIDATING MONOOXYGENASE"/>
    <property type="match status" value="1"/>
</dbReference>
<dbReference type="PANTHER" id="PTHR10680">
    <property type="entry name" value="PEPTIDYL-GLYCINE ALPHA-AMIDATING MONOOXYGENASE"/>
    <property type="match status" value="1"/>
</dbReference>
<keyword evidence="2" id="KW-0677">Repeat</keyword>
<evidence type="ECO:0000313" key="6">
    <source>
        <dbReference type="EMBL" id="KJH46679.1"/>
    </source>
</evidence>
<name>A0A0D8XSG3_DICVI</name>
<gene>
    <name evidence="6" type="ORF">DICVIV_07243</name>
</gene>
<feature type="repeat" description="NHL" evidence="4">
    <location>
        <begin position="234"/>
        <end position="277"/>
    </location>
</feature>
<accession>A0A0D8XSG3</accession>
<keyword evidence="5" id="KW-0812">Transmembrane</keyword>
<dbReference type="InterPro" id="IPR011042">
    <property type="entry name" value="6-blade_b-propeller_TolB-like"/>
</dbReference>
<dbReference type="Pfam" id="PF01436">
    <property type="entry name" value="NHL"/>
    <property type="match status" value="1"/>
</dbReference>
<dbReference type="Proteomes" id="UP000053766">
    <property type="component" value="Unassembled WGS sequence"/>
</dbReference>
<dbReference type="Gene3D" id="2.120.10.30">
    <property type="entry name" value="TolB, C-terminal domain"/>
    <property type="match status" value="2"/>
</dbReference>
<reference evidence="7" key="2">
    <citation type="journal article" date="2016" name="Sci. Rep.">
        <title>Dictyocaulus viviparus genome, variome and transcriptome elucidate lungworm biology and support future intervention.</title>
        <authorList>
            <person name="McNulty S.N."/>
            <person name="Strube C."/>
            <person name="Rosa B.A."/>
            <person name="Martin J.C."/>
            <person name="Tyagi R."/>
            <person name="Choi Y.J."/>
            <person name="Wang Q."/>
            <person name="Hallsworth Pepin K."/>
            <person name="Zhang X."/>
            <person name="Ozersky P."/>
            <person name="Wilson R.K."/>
            <person name="Sternberg P.W."/>
            <person name="Gasser R.B."/>
            <person name="Mitreva M."/>
        </authorList>
    </citation>
    <scope>NUCLEOTIDE SEQUENCE [LARGE SCALE GENOMIC DNA]</scope>
    <source>
        <strain evidence="7">HannoverDv2000</strain>
    </source>
</reference>
<evidence type="ECO:0000256" key="5">
    <source>
        <dbReference type="SAM" id="Phobius"/>
    </source>
</evidence>
<evidence type="ECO:0000256" key="4">
    <source>
        <dbReference type="PROSITE-ProRule" id="PRU00504"/>
    </source>
</evidence>
<keyword evidence="3" id="KW-0325">Glycoprotein</keyword>
<keyword evidence="5" id="KW-0472">Membrane</keyword>
<dbReference type="OrthoDB" id="10044505at2759"/>
<dbReference type="AlphaFoldDB" id="A0A0D8XSG3"/>
<dbReference type="PROSITE" id="PS51125">
    <property type="entry name" value="NHL"/>
    <property type="match status" value="1"/>
</dbReference>